<proteinExistence type="predicted"/>
<reference evidence="4 6" key="1">
    <citation type="journal article" date="2012" name="Nature">
        <title>Algal genomes reveal evolutionary mosaicism and the fate of nucleomorphs.</title>
        <authorList>
            <consortium name="DOE Joint Genome Institute"/>
            <person name="Curtis B.A."/>
            <person name="Tanifuji G."/>
            <person name="Burki F."/>
            <person name="Gruber A."/>
            <person name="Irimia M."/>
            <person name="Maruyama S."/>
            <person name="Arias M.C."/>
            <person name="Ball S.G."/>
            <person name="Gile G.H."/>
            <person name="Hirakawa Y."/>
            <person name="Hopkins J.F."/>
            <person name="Kuo A."/>
            <person name="Rensing S.A."/>
            <person name="Schmutz J."/>
            <person name="Symeonidi A."/>
            <person name="Elias M."/>
            <person name="Eveleigh R.J."/>
            <person name="Herman E.K."/>
            <person name="Klute M.J."/>
            <person name="Nakayama T."/>
            <person name="Obornik M."/>
            <person name="Reyes-Prieto A."/>
            <person name="Armbrust E.V."/>
            <person name="Aves S.J."/>
            <person name="Beiko R.G."/>
            <person name="Coutinho P."/>
            <person name="Dacks J.B."/>
            <person name="Durnford D.G."/>
            <person name="Fast N.M."/>
            <person name="Green B.R."/>
            <person name="Grisdale C.J."/>
            <person name="Hempel F."/>
            <person name="Henrissat B."/>
            <person name="Hoppner M.P."/>
            <person name="Ishida K."/>
            <person name="Kim E."/>
            <person name="Koreny L."/>
            <person name="Kroth P.G."/>
            <person name="Liu Y."/>
            <person name="Malik S.B."/>
            <person name="Maier U.G."/>
            <person name="McRose D."/>
            <person name="Mock T."/>
            <person name="Neilson J.A."/>
            <person name="Onodera N.T."/>
            <person name="Poole A.M."/>
            <person name="Pritham E.J."/>
            <person name="Richards T.A."/>
            <person name="Rocap G."/>
            <person name="Roy S.W."/>
            <person name="Sarai C."/>
            <person name="Schaack S."/>
            <person name="Shirato S."/>
            <person name="Slamovits C.H."/>
            <person name="Spencer D.F."/>
            <person name="Suzuki S."/>
            <person name="Worden A.Z."/>
            <person name="Zauner S."/>
            <person name="Barry K."/>
            <person name="Bell C."/>
            <person name="Bharti A.K."/>
            <person name="Crow J.A."/>
            <person name="Grimwood J."/>
            <person name="Kramer R."/>
            <person name="Lindquist E."/>
            <person name="Lucas S."/>
            <person name="Salamov A."/>
            <person name="McFadden G.I."/>
            <person name="Lane C.E."/>
            <person name="Keeling P.J."/>
            <person name="Gray M.W."/>
            <person name="Grigoriev I.V."/>
            <person name="Archibald J.M."/>
        </authorList>
    </citation>
    <scope>NUCLEOTIDE SEQUENCE</scope>
    <source>
        <strain evidence="4 6">CCMP2712</strain>
    </source>
</reference>
<dbReference type="GO" id="GO:0005524">
    <property type="term" value="F:ATP binding"/>
    <property type="evidence" value="ECO:0007669"/>
    <property type="project" value="UniProtKB-KW"/>
</dbReference>
<dbReference type="PROSITE" id="PS00108">
    <property type="entry name" value="PROTEIN_KINASE_ST"/>
    <property type="match status" value="1"/>
</dbReference>
<evidence type="ECO:0000313" key="5">
    <source>
        <dbReference type="EnsemblProtists" id="EKX48771"/>
    </source>
</evidence>
<keyword evidence="2" id="KW-0067">ATP-binding</keyword>
<reference evidence="5" key="3">
    <citation type="submission" date="2016-03" db="UniProtKB">
        <authorList>
            <consortium name="EnsemblProtists"/>
        </authorList>
    </citation>
    <scope>IDENTIFICATION</scope>
</reference>
<dbReference type="AlphaFoldDB" id="L1JJX4"/>
<dbReference type="HOGENOM" id="CLU_000288_7_18_1"/>
<dbReference type="OrthoDB" id="4062651at2759"/>
<dbReference type="SUPFAM" id="SSF56112">
    <property type="entry name" value="Protein kinase-like (PK-like)"/>
    <property type="match status" value="1"/>
</dbReference>
<feature type="non-terminal residue" evidence="4">
    <location>
        <position position="112"/>
    </location>
</feature>
<reference evidence="6" key="2">
    <citation type="submission" date="2012-11" db="EMBL/GenBank/DDBJ databases">
        <authorList>
            <person name="Kuo A."/>
            <person name="Curtis B.A."/>
            <person name="Tanifuji G."/>
            <person name="Burki F."/>
            <person name="Gruber A."/>
            <person name="Irimia M."/>
            <person name="Maruyama S."/>
            <person name="Arias M.C."/>
            <person name="Ball S.G."/>
            <person name="Gile G.H."/>
            <person name="Hirakawa Y."/>
            <person name="Hopkins J.F."/>
            <person name="Rensing S.A."/>
            <person name="Schmutz J."/>
            <person name="Symeonidi A."/>
            <person name="Elias M."/>
            <person name="Eveleigh R.J."/>
            <person name="Herman E.K."/>
            <person name="Klute M.J."/>
            <person name="Nakayama T."/>
            <person name="Obornik M."/>
            <person name="Reyes-Prieto A."/>
            <person name="Armbrust E.V."/>
            <person name="Aves S.J."/>
            <person name="Beiko R.G."/>
            <person name="Coutinho P."/>
            <person name="Dacks J.B."/>
            <person name="Durnford D.G."/>
            <person name="Fast N.M."/>
            <person name="Green B.R."/>
            <person name="Grisdale C."/>
            <person name="Hempe F."/>
            <person name="Henrissat B."/>
            <person name="Hoppner M.P."/>
            <person name="Ishida K.-I."/>
            <person name="Kim E."/>
            <person name="Koreny L."/>
            <person name="Kroth P.G."/>
            <person name="Liu Y."/>
            <person name="Malik S.-B."/>
            <person name="Maier U.G."/>
            <person name="McRose D."/>
            <person name="Mock T."/>
            <person name="Neilson J.A."/>
            <person name="Onodera N.T."/>
            <person name="Poole A.M."/>
            <person name="Pritham E.J."/>
            <person name="Richards T.A."/>
            <person name="Rocap G."/>
            <person name="Roy S.W."/>
            <person name="Sarai C."/>
            <person name="Schaack S."/>
            <person name="Shirato S."/>
            <person name="Slamovits C.H."/>
            <person name="Spencer D.F."/>
            <person name="Suzuki S."/>
            <person name="Worden A.Z."/>
            <person name="Zauner S."/>
            <person name="Barry K."/>
            <person name="Bell C."/>
            <person name="Bharti A.K."/>
            <person name="Crow J.A."/>
            <person name="Grimwood J."/>
            <person name="Kramer R."/>
            <person name="Lindquist E."/>
            <person name="Lucas S."/>
            <person name="Salamov A."/>
            <person name="McFadden G.I."/>
            <person name="Lane C.E."/>
            <person name="Keeling P.J."/>
            <person name="Gray M.W."/>
            <person name="Grigoriev I.V."/>
            <person name="Archibald J.M."/>
        </authorList>
    </citation>
    <scope>NUCLEOTIDE SEQUENCE</scope>
    <source>
        <strain evidence="6">CCMP2712</strain>
    </source>
</reference>
<dbReference type="PANTHER" id="PTHR48012">
    <property type="entry name" value="STERILE20-LIKE KINASE, ISOFORM B-RELATED"/>
    <property type="match status" value="1"/>
</dbReference>
<dbReference type="PROSITE" id="PS50011">
    <property type="entry name" value="PROTEIN_KINASE_DOM"/>
    <property type="match status" value="1"/>
</dbReference>
<evidence type="ECO:0000256" key="2">
    <source>
        <dbReference type="ARBA" id="ARBA00022840"/>
    </source>
</evidence>
<dbReference type="Gene3D" id="1.10.510.10">
    <property type="entry name" value="Transferase(Phosphotransferase) domain 1"/>
    <property type="match status" value="1"/>
</dbReference>
<dbReference type="InterPro" id="IPR011009">
    <property type="entry name" value="Kinase-like_dom_sf"/>
</dbReference>
<evidence type="ECO:0000313" key="6">
    <source>
        <dbReference type="Proteomes" id="UP000011087"/>
    </source>
</evidence>
<evidence type="ECO:0000313" key="4">
    <source>
        <dbReference type="EMBL" id="EKX48771.1"/>
    </source>
</evidence>
<dbReference type="GO" id="GO:0005737">
    <property type="term" value="C:cytoplasm"/>
    <property type="evidence" value="ECO:0007669"/>
    <property type="project" value="TreeGrafter"/>
</dbReference>
<dbReference type="InterPro" id="IPR008271">
    <property type="entry name" value="Ser/Thr_kinase_AS"/>
</dbReference>
<protein>
    <recommendedName>
        <fullName evidence="3">Protein kinase domain-containing protein</fullName>
    </recommendedName>
</protein>
<dbReference type="Pfam" id="PF00069">
    <property type="entry name" value="Pkinase"/>
    <property type="match status" value="1"/>
</dbReference>
<dbReference type="RefSeq" id="XP_005835751.1">
    <property type="nucleotide sequence ID" value="XM_005835694.1"/>
</dbReference>
<sequence length="112" mass="12883">MPFYAHGQLDEWVQESLPRWYEVRKVLYEVSEALSFLHENLVVHGDVKPANILIGSDFRGRLVDYDISVDLSQRTRSLYDTEMRSVAMTVGFEAPELMQTGCTYATDVWSFG</sequence>
<feature type="domain" description="Protein kinase" evidence="3">
    <location>
        <begin position="1"/>
        <end position="112"/>
    </location>
</feature>
<dbReference type="GO" id="GO:0004674">
    <property type="term" value="F:protein serine/threonine kinase activity"/>
    <property type="evidence" value="ECO:0007669"/>
    <property type="project" value="TreeGrafter"/>
</dbReference>
<dbReference type="EMBL" id="JH992984">
    <property type="protein sequence ID" value="EKX48771.1"/>
    <property type="molecule type" value="Genomic_DNA"/>
</dbReference>
<evidence type="ECO:0000259" key="3">
    <source>
        <dbReference type="PROSITE" id="PS50011"/>
    </source>
</evidence>
<dbReference type="EnsemblProtists" id="EKX48771">
    <property type="protein sequence ID" value="EKX48771"/>
    <property type="gene ID" value="GUITHDRAFT_68431"/>
</dbReference>
<dbReference type="KEGG" id="gtt:GUITHDRAFT_68431"/>
<accession>L1JJX4</accession>
<keyword evidence="1" id="KW-0547">Nucleotide-binding</keyword>
<evidence type="ECO:0000256" key="1">
    <source>
        <dbReference type="ARBA" id="ARBA00022741"/>
    </source>
</evidence>
<organism evidence="4">
    <name type="scientific">Guillardia theta (strain CCMP2712)</name>
    <name type="common">Cryptophyte</name>
    <dbReference type="NCBI Taxonomy" id="905079"/>
    <lineage>
        <taxon>Eukaryota</taxon>
        <taxon>Cryptophyceae</taxon>
        <taxon>Pyrenomonadales</taxon>
        <taxon>Geminigeraceae</taxon>
        <taxon>Guillardia</taxon>
    </lineage>
</organism>
<dbReference type="Proteomes" id="UP000011087">
    <property type="component" value="Unassembled WGS sequence"/>
</dbReference>
<dbReference type="GeneID" id="17305619"/>
<keyword evidence="6" id="KW-1185">Reference proteome</keyword>
<dbReference type="InterPro" id="IPR000719">
    <property type="entry name" value="Prot_kinase_dom"/>
</dbReference>
<name>L1JJX4_GUITC</name>
<dbReference type="PaxDb" id="55529-EKX48771"/>
<dbReference type="InterPro" id="IPR050629">
    <property type="entry name" value="STE20/SPS1-PAK"/>
</dbReference>
<gene>
    <name evidence="4" type="ORF">GUITHDRAFT_68431</name>
</gene>